<reference evidence="2" key="1">
    <citation type="submission" date="2017-02" db="UniProtKB">
        <authorList>
            <consortium name="WormBaseParasite"/>
        </authorList>
    </citation>
    <scope>IDENTIFICATION</scope>
</reference>
<protein>
    <submittedName>
        <fullName evidence="2">Uncharacterized protein</fullName>
    </submittedName>
</protein>
<dbReference type="AlphaFoldDB" id="A0A0M3HX95"/>
<organism evidence="1 2">
    <name type="scientific">Ascaris lumbricoides</name>
    <name type="common">Giant roundworm</name>
    <dbReference type="NCBI Taxonomy" id="6252"/>
    <lineage>
        <taxon>Eukaryota</taxon>
        <taxon>Metazoa</taxon>
        <taxon>Ecdysozoa</taxon>
        <taxon>Nematoda</taxon>
        <taxon>Chromadorea</taxon>
        <taxon>Rhabditida</taxon>
        <taxon>Spirurina</taxon>
        <taxon>Ascaridomorpha</taxon>
        <taxon>Ascaridoidea</taxon>
        <taxon>Ascarididae</taxon>
        <taxon>Ascaris</taxon>
    </lineage>
</organism>
<name>A0A0M3HX95_ASCLU</name>
<dbReference type="WBParaSite" id="ALUE_0000790501-mRNA-1">
    <property type="protein sequence ID" value="ALUE_0000790501-mRNA-1"/>
    <property type="gene ID" value="ALUE_0000790501"/>
</dbReference>
<evidence type="ECO:0000313" key="2">
    <source>
        <dbReference type="WBParaSite" id="ALUE_0000790501-mRNA-1"/>
    </source>
</evidence>
<sequence length="46" mass="5215">MHKEQSTSTYLLIKGRLLREFLCSATKCPVEAMSSDLSINLFAYAF</sequence>
<accession>A0A0M3HX95</accession>
<proteinExistence type="predicted"/>
<evidence type="ECO:0000313" key="1">
    <source>
        <dbReference type="Proteomes" id="UP000036681"/>
    </source>
</evidence>
<dbReference type="Proteomes" id="UP000036681">
    <property type="component" value="Unplaced"/>
</dbReference>
<keyword evidence="1" id="KW-1185">Reference proteome</keyword>